<dbReference type="InterPro" id="IPR000719">
    <property type="entry name" value="Prot_kinase_dom"/>
</dbReference>
<dbReference type="SMART" id="SM00220">
    <property type="entry name" value="S_TKc"/>
    <property type="match status" value="1"/>
</dbReference>
<sequence>MLSRPVVEAEGMMQVPGYEMMEVIGRGGMGVVFRALRASDGSVVAVKLLPAHLANQEEITDRFMREAHALAAFDHPHVLRVLDSGMTPGGQLFLVTEHAAGGDLAHRLQQGTLSLDEAVELFHQVLQAIGEAHHHGIVHRDIKPANILLDDAGRVRVGDFALAKLLREGGVPQLTLTQGGDVFGTPYYIAPEVRLGAGAVDERADLFSLGVLLHEMLTGRVPIGSYEPASSVTGVPRAMDRLIARCLREDPAKRPQSVEELRGEFDAALKTNLRGKVWMTLIVLALLGAGLAVSRQTQITPRTASKLAPWSNSMGMNFVPVPGTKVLFSIWETRRCDFAEFAKEKPGLESEHEWERAAGAATVLHPVSAVSWLRAEQFCKWLTKREHDAGMLPRHMQYRLPTDLEWSAAAGLPSESGGTPQERNAQLGPMEHAPYPWGRSWPPPAANFPANFAGQEAAGTVPAFVRPLLAERDAWPTTAPVGAFPANDLGLYDLSGNVSEWCLDAWSKELPDKTTRGGAWNQTSAYALRLDGRGHASPPRQLSGTGFRVVVQLE</sequence>
<evidence type="ECO:0000313" key="8">
    <source>
        <dbReference type="Proteomes" id="UP000590740"/>
    </source>
</evidence>
<dbReference type="InterPro" id="IPR011009">
    <property type="entry name" value="Kinase-like_dom_sf"/>
</dbReference>
<evidence type="ECO:0000256" key="4">
    <source>
        <dbReference type="ARBA" id="ARBA00022840"/>
    </source>
</evidence>
<dbReference type="InterPro" id="IPR008271">
    <property type="entry name" value="Ser/Thr_kinase_AS"/>
</dbReference>
<feature type="domain" description="Protein kinase" evidence="6">
    <location>
        <begin position="18"/>
        <end position="269"/>
    </location>
</feature>
<evidence type="ECO:0000256" key="3">
    <source>
        <dbReference type="ARBA" id="ARBA00022777"/>
    </source>
</evidence>
<name>A0A7W7YA53_9BACT</name>
<keyword evidence="4 5" id="KW-0067">ATP-binding</keyword>
<dbReference type="GO" id="GO:0005524">
    <property type="term" value="F:ATP binding"/>
    <property type="evidence" value="ECO:0007669"/>
    <property type="project" value="UniProtKB-UniRule"/>
</dbReference>
<dbReference type="RefSeq" id="WP_184339040.1">
    <property type="nucleotide sequence ID" value="NZ_JACHIG010000003.1"/>
</dbReference>
<dbReference type="Gene3D" id="3.30.200.20">
    <property type="entry name" value="Phosphorylase Kinase, domain 1"/>
    <property type="match status" value="1"/>
</dbReference>
<protein>
    <recommendedName>
        <fullName evidence="6">Protein kinase domain-containing protein</fullName>
    </recommendedName>
</protein>
<evidence type="ECO:0000313" key="7">
    <source>
        <dbReference type="EMBL" id="MBB5032100.1"/>
    </source>
</evidence>
<accession>A0A7W7YA53</accession>
<keyword evidence="3" id="KW-0418">Kinase</keyword>
<dbReference type="EMBL" id="JACHIG010000003">
    <property type="protein sequence ID" value="MBB5032100.1"/>
    <property type="molecule type" value="Genomic_DNA"/>
</dbReference>
<dbReference type="InterPro" id="IPR016187">
    <property type="entry name" value="CTDL_fold"/>
</dbReference>
<dbReference type="Proteomes" id="UP000590740">
    <property type="component" value="Unassembled WGS sequence"/>
</dbReference>
<evidence type="ECO:0000256" key="2">
    <source>
        <dbReference type="ARBA" id="ARBA00022741"/>
    </source>
</evidence>
<dbReference type="Pfam" id="PF03781">
    <property type="entry name" value="FGE-sulfatase"/>
    <property type="match status" value="1"/>
</dbReference>
<comment type="caution">
    <text evidence="7">The sequence shown here is derived from an EMBL/GenBank/DDBJ whole genome shotgun (WGS) entry which is preliminary data.</text>
</comment>
<dbReference type="InterPro" id="IPR042095">
    <property type="entry name" value="SUMF_sf"/>
</dbReference>
<proteinExistence type="predicted"/>
<dbReference type="Pfam" id="PF00069">
    <property type="entry name" value="Pkinase"/>
    <property type="match status" value="1"/>
</dbReference>
<dbReference type="InterPro" id="IPR017441">
    <property type="entry name" value="Protein_kinase_ATP_BS"/>
</dbReference>
<dbReference type="CDD" id="cd14014">
    <property type="entry name" value="STKc_PknB_like"/>
    <property type="match status" value="1"/>
</dbReference>
<evidence type="ECO:0000256" key="1">
    <source>
        <dbReference type="ARBA" id="ARBA00022679"/>
    </source>
</evidence>
<dbReference type="AlphaFoldDB" id="A0A7W7YA53"/>
<keyword evidence="8" id="KW-1185">Reference proteome</keyword>
<dbReference type="GO" id="GO:0004674">
    <property type="term" value="F:protein serine/threonine kinase activity"/>
    <property type="evidence" value="ECO:0007669"/>
    <property type="project" value="TreeGrafter"/>
</dbReference>
<dbReference type="Gene3D" id="1.10.510.10">
    <property type="entry name" value="Transferase(Phosphotransferase) domain 1"/>
    <property type="match status" value="1"/>
</dbReference>
<dbReference type="PANTHER" id="PTHR43289">
    <property type="entry name" value="MITOGEN-ACTIVATED PROTEIN KINASE KINASE KINASE 20-RELATED"/>
    <property type="match status" value="1"/>
</dbReference>
<dbReference type="SUPFAM" id="SSF56112">
    <property type="entry name" value="Protein kinase-like (PK-like)"/>
    <property type="match status" value="1"/>
</dbReference>
<reference evidence="7 8" key="1">
    <citation type="submission" date="2020-08" db="EMBL/GenBank/DDBJ databases">
        <title>Genomic Encyclopedia of Type Strains, Phase IV (KMG-IV): sequencing the most valuable type-strain genomes for metagenomic binning, comparative biology and taxonomic classification.</title>
        <authorList>
            <person name="Goeker M."/>
        </authorList>
    </citation>
    <scope>NUCLEOTIDE SEQUENCE [LARGE SCALE GENOMIC DNA]</scope>
    <source>
        <strain evidence="7 8">DSM 12252</strain>
    </source>
</reference>
<dbReference type="Gene3D" id="3.90.1580.10">
    <property type="entry name" value="paralog of FGE (formylglycine-generating enzyme)"/>
    <property type="match status" value="1"/>
</dbReference>
<organism evidence="7 8">
    <name type="scientific">Prosthecobacter vanneervenii</name>
    <dbReference type="NCBI Taxonomy" id="48466"/>
    <lineage>
        <taxon>Bacteria</taxon>
        <taxon>Pseudomonadati</taxon>
        <taxon>Verrucomicrobiota</taxon>
        <taxon>Verrucomicrobiia</taxon>
        <taxon>Verrucomicrobiales</taxon>
        <taxon>Verrucomicrobiaceae</taxon>
        <taxon>Prosthecobacter</taxon>
    </lineage>
</organism>
<dbReference type="PROSITE" id="PS50011">
    <property type="entry name" value="PROTEIN_KINASE_DOM"/>
    <property type="match status" value="1"/>
</dbReference>
<keyword evidence="2 5" id="KW-0547">Nucleotide-binding</keyword>
<dbReference type="PANTHER" id="PTHR43289:SF6">
    <property type="entry name" value="SERINE_THREONINE-PROTEIN KINASE NEKL-3"/>
    <property type="match status" value="1"/>
</dbReference>
<dbReference type="InterPro" id="IPR005532">
    <property type="entry name" value="SUMF_dom"/>
</dbReference>
<gene>
    <name evidence="7" type="ORF">HNQ65_001677</name>
</gene>
<dbReference type="SUPFAM" id="SSF56436">
    <property type="entry name" value="C-type lectin-like"/>
    <property type="match status" value="1"/>
</dbReference>
<evidence type="ECO:0000259" key="6">
    <source>
        <dbReference type="PROSITE" id="PS50011"/>
    </source>
</evidence>
<dbReference type="PROSITE" id="PS00107">
    <property type="entry name" value="PROTEIN_KINASE_ATP"/>
    <property type="match status" value="1"/>
</dbReference>
<feature type="binding site" evidence="5">
    <location>
        <position position="47"/>
    </location>
    <ligand>
        <name>ATP</name>
        <dbReference type="ChEBI" id="CHEBI:30616"/>
    </ligand>
</feature>
<evidence type="ECO:0000256" key="5">
    <source>
        <dbReference type="PROSITE-ProRule" id="PRU10141"/>
    </source>
</evidence>
<keyword evidence="1" id="KW-0808">Transferase</keyword>
<dbReference type="PROSITE" id="PS00108">
    <property type="entry name" value="PROTEIN_KINASE_ST"/>
    <property type="match status" value="1"/>
</dbReference>